<name>A0AAD5IUW4_ACENE</name>
<evidence type="ECO:0000313" key="1">
    <source>
        <dbReference type="EMBL" id="KAI9173768.1"/>
    </source>
</evidence>
<dbReference type="EMBL" id="JAJSOW010000103">
    <property type="protein sequence ID" value="KAI9173768.1"/>
    <property type="molecule type" value="Genomic_DNA"/>
</dbReference>
<dbReference type="Proteomes" id="UP001064489">
    <property type="component" value="Chromosome 8"/>
</dbReference>
<organism evidence="1 2">
    <name type="scientific">Acer negundo</name>
    <name type="common">Box elder</name>
    <dbReference type="NCBI Taxonomy" id="4023"/>
    <lineage>
        <taxon>Eukaryota</taxon>
        <taxon>Viridiplantae</taxon>
        <taxon>Streptophyta</taxon>
        <taxon>Embryophyta</taxon>
        <taxon>Tracheophyta</taxon>
        <taxon>Spermatophyta</taxon>
        <taxon>Magnoliopsida</taxon>
        <taxon>eudicotyledons</taxon>
        <taxon>Gunneridae</taxon>
        <taxon>Pentapetalae</taxon>
        <taxon>rosids</taxon>
        <taxon>malvids</taxon>
        <taxon>Sapindales</taxon>
        <taxon>Sapindaceae</taxon>
        <taxon>Hippocastanoideae</taxon>
        <taxon>Acereae</taxon>
        <taxon>Acer</taxon>
    </lineage>
</organism>
<sequence>MTIVWNARGLRSAPAYRVLVGCGGGLCLFWTDRVGVDLLSFSRFHIDVRVTSHGLTVERLRGFYGHLEAAHRWHA</sequence>
<comment type="caution">
    <text evidence="1">The sequence shown here is derived from an EMBL/GenBank/DDBJ whole genome shotgun (WGS) entry which is preliminary data.</text>
</comment>
<proteinExistence type="predicted"/>
<keyword evidence="2" id="KW-1185">Reference proteome</keyword>
<dbReference type="AlphaFoldDB" id="A0AAD5IUW4"/>
<protein>
    <submittedName>
        <fullName evidence="1">Uncharacterized protein</fullName>
    </submittedName>
</protein>
<evidence type="ECO:0000313" key="2">
    <source>
        <dbReference type="Proteomes" id="UP001064489"/>
    </source>
</evidence>
<reference evidence="1" key="1">
    <citation type="journal article" date="2022" name="Plant J.">
        <title>Strategies of tolerance reflected in two North American maple genomes.</title>
        <authorList>
            <person name="McEvoy S.L."/>
            <person name="Sezen U.U."/>
            <person name="Trouern-Trend A."/>
            <person name="McMahon S.M."/>
            <person name="Schaberg P.G."/>
            <person name="Yang J."/>
            <person name="Wegrzyn J.L."/>
            <person name="Swenson N.G."/>
        </authorList>
    </citation>
    <scope>NUCLEOTIDE SEQUENCE</scope>
    <source>
        <strain evidence="1">91603</strain>
    </source>
</reference>
<accession>A0AAD5IUW4</accession>
<gene>
    <name evidence="1" type="ORF">LWI28_006153</name>
</gene>
<reference evidence="1" key="2">
    <citation type="submission" date="2023-02" db="EMBL/GenBank/DDBJ databases">
        <authorList>
            <person name="Swenson N.G."/>
            <person name="Wegrzyn J.L."/>
            <person name="Mcevoy S.L."/>
        </authorList>
    </citation>
    <scope>NUCLEOTIDE SEQUENCE</scope>
    <source>
        <strain evidence="1">91603</strain>
        <tissue evidence="1">Leaf</tissue>
    </source>
</reference>